<dbReference type="AlphaFoldDB" id="A0A8X6VTK5"/>
<reference evidence="1" key="1">
    <citation type="submission" date="2020-08" db="EMBL/GenBank/DDBJ databases">
        <title>Multicomponent nature underlies the extraordinary mechanical properties of spider dragline silk.</title>
        <authorList>
            <person name="Kono N."/>
            <person name="Nakamura H."/>
            <person name="Mori M."/>
            <person name="Yoshida Y."/>
            <person name="Ohtoshi R."/>
            <person name="Malay A.D."/>
            <person name="Moran D.A.P."/>
            <person name="Tomita M."/>
            <person name="Numata K."/>
            <person name="Arakawa K."/>
        </authorList>
    </citation>
    <scope>NUCLEOTIDE SEQUENCE</scope>
</reference>
<evidence type="ECO:0000313" key="2">
    <source>
        <dbReference type="Proteomes" id="UP000887159"/>
    </source>
</evidence>
<accession>A0A8X6VTK5</accession>
<organism evidence="1 2">
    <name type="scientific">Trichonephila clavipes</name>
    <name type="common">Golden silk orbweaver</name>
    <name type="synonym">Nephila clavipes</name>
    <dbReference type="NCBI Taxonomy" id="2585209"/>
    <lineage>
        <taxon>Eukaryota</taxon>
        <taxon>Metazoa</taxon>
        <taxon>Ecdysozoa</taxon>
        <taxon>Arthropoda</taxon>
        <taxon>Chelicerata</taxon>
        <taxon>Arachnida</taxon>
        <taxon>Araneae</taxon>
        <taxon>Araneomorphae</taxon>
        <taxon>Entelegynae</taxon>
        <taxon>Araneoidea</taxon>
        <taxon>Nephilidae</taxon>
        <taxon>Trichonephila</taxon>
    </lineage>
</organism>
<dbReference type="EMBL" id="BMAU01021359">
    <property type="protein sequence ID" value="GFY22191.1"/>
    <property type="molecule type" value="Genomic_DNA"/>
</dbReference>
<dbReference type="Proteomes" id="UP000887159">
    <property type="component" value="Unassembled WGS sequence"/>
</dbReference>
<gene>
    <name evidence="1" type="ORF">TNCV_3298341</name>
</gene>
<name>A0A8X6VTK5_TRICX</name>
<comment type="caution">
    <text evidence="1">The sequence shown here is derived from an EMBL/GenBank/DDBJ whole genome shotgun (WGS) entry which is preliminary data.</text>
</comment>
<protein>
    <submittedName>
        <fullName evidence="1">Uncharacterized protein</fullName>
    </submittedName>
</protein>
<sequence length="115" mass="13404">MENQETGYLQLLIIYKKKKKKTCSNREQVSPVRWGLQTSLSLKEGSALFTEIKTLRVRRPYSLVVGIGGKDDLAVRDHMRLTSSHRIFSLDIEMPLDSIWFVWSHHPLQFLSLEM</sequence>
<proteinExistence type="predicted"/>
<keyword evidence="2" id="KW-1185">Reference proteome</keyword>
<evidence type="ECO:0000313" key="1">
    <source>
        <dbReference type="EMBL" id="GFY22191.1"/>
    </source>
</evidence>